<accession>A0ABN6WXS7</accession>
<gene>
    <name evidence="1" type="ORF">HCR_21850</name>
</gene>
<organism evidence="1 2">
    <name type="scientific">Hydrogenimonas cancrithermarum</name>
    <dbReference type="NCBI Taxonomy" id="2993563"/>
    <lineage>
        <taxon>Bacteria</taxon>
        <taxon>Pseudomonadati</taxon>
        <taxon>Campylobacterota</taxon>
        <taxon>Epsilonproteobacteria</taxon>
        <taxon>Campylobacterales</taxon>
        <taxon>Hydrogenimonadaceae</taxon>
        <taxon>Hydrogenimonas</taxon>
    </lineage>
</organism>
<evidence type="ECO:0000313" key="2">
    <source>
        <dbReference type="Proteomes" id="UP001321445"/>
    </source>
</evidence>
<proteinExistence type="predicted"/>
<reference evidence="1 2" key="1">
    <citation type="submission" date="2023-03" db="EMBL/GenBank/DDBJ databases">
        <title>Description of Hydrogenimonas sp. ISO32.</title>
        <authorList>
            <person name="Mino S."/>
            <person name="Fukazawa S."/>
            <person name="Sawabe T."/>
        </authorList>
    </citation>
    <scope>NUCLEOTIDE SEQUENCE [LARGE SCALE GENOMIC DNA]</scope>
    <source>
        <strain evidence="1 2">ISO32</strain>
    </source>
</reference>
<keyword evidence="2" id="KW-1185">Reference proteome</keyword>
<name>A0ABN6WXS7_9BACT</name>
<protein>
    <submittedName>
        <fullName evidence="1">Uncharacterized protein</fullName>
    </submittedName>
</protein>
<sequence>MKDNIILEKIKRLPQKSREKFYLRLREKALLRTRARLVESRVDIETLSDEEIEIIIADEEDKLIGEYKSKGLIALLALLGISWI</sequence>
<dbReference type="EMBL" id="AP027370">
    <property type="protein sequence ID" value="BDY13873.1"/>
    <property type="molecule type" value="Genomic_DNA"/>
</dbReference>
<dbReference type="Proteomes" id="UP001321445">
    <property type="component" value="Chromosome"/>
</dbReference>
<dbReference type="RefSeq" id="WP_286336815.1">
    <property type="nucleotide sequence ID" value="NZ_AP027370.1"/>
</dbReference>
<evidence type="ECO:0000313" key="1">
    <source>
        <dbReference type="EMBL" id="BDY13873.1"/>
    </source>
</evidence>